<feature type="region of interest" description="Disordered" evidence="1">
    <location>
        <begin position="82"/>
        <end position="108"/>
    </location>
</feature>
<name>A0A8T0IZS4_CERPU</name>
<protein>
    <submittedName>
        <fullName evidence="2">Uncharacterized protein</fullName>
    </submittedName>
</protein>
<dbReference type="Proteomes" id="UP000822688">
    <property type="component" value="Chromosome 1"/>
</dbReference>
<reference evidence="2" key="1">
    <citation type="submission" date="2020-06" db="EMBL/GenBank/DDBJ databases">
        <title>WGS assembly of Ceratodon purpureus strain R40.</title>
        <authorList>
            <person name="Carey S.B."/>
            <person name="Jenkins J."/>
            <person name="Shu S."/>
            <person name="Lovell J.T."/>
            <person name="Sreedasyam A."/>
            <person name="Maumus F."/>
            <person name="Tiley G.P."/>
            <person name="Fernandez-Pozo N."/>
            <person name="Barry K."/>
            <person name="Chen C."/>
            <person name="Wang M."/>
            <person name="Lipzen A."/>
            <person name="Daum C."/>
            <person name="Saski C.A."/>
            <person name="Payton A.C."/>
            <person name="Mcbreen J.C."/>
            <person name="Conrad R.E."/>
            <person name="Kollar L.M."/>
            <person name="Olsson S."/>
            <person name="Huttunen S."/>
            <person name="Landis J.B."/>
            <person name="Wickett N.J."/>
            <person name="Johnson M.G."/>
            <person name="Rensing S.A."/>
            <person name="Grimwood J."/>
            <person name="Schmutz J."/>
            <person name="Mcdaniel S.F."/>
        </authorList>
    </citation>
    <scope>NUCLEOTIDE SEQUENCE</scope>
    <source>
        <strain evidence="2">R40</strain>
    </source>
</reference>
<evidence type="ECO:0000313" key="3">
    <source>
        <dbReference type="Proteomes" id="UP000822688"/>
    </source>
</evidence>
<keyword evidence="3" id="KW-1185">Reference proteome</keyword>
<dbReference type="EMBL" id="CM026421">
    <property type="protein sequence ID" value="KAG0589220.1"/>
    <property type="molecule type" value="Genomic_DNA"/>
</dbReference>
<gene>
    <name evidence="2" type="ORF">KC19_1G005300</name>
</gene>
<evidence type="ECO:0000313" key="2">
    <source>
        <dbReference type="EMBL" id="KAG0589220.1"/>
    </source>
</evidence>
<organism evidence="2 3">
    <name type="scientific">Ceratodon purpureus</name>
    <name type="common">Fire moss</name>
    <name type="synonym">Dicranum purpureum</name>
    <dbReference type="NCBI Taxonomy" id="3225"/>
    <lineage>
        <taxon>Eukaryota</taxon>
        <taxon>Viridiplantae</taxon>
        <taxon>Streptophyta</taxon>
        <taxon>Embryophyta</taxon>
        <taxon>Bryophyta</taxon>
        <taxon>Bryophytina</taxon>
        <taxon>Bryopsida</taxon>
        <taxon>Dicranidae</taxon>
        <taxon>Pseudoditrichales</taxon>
        <taxon>Ditrichaceae</taxon>
        <taxon>Ceratodon</taxon>
    </lineage>
</organism>
<sequence length="108" mass="12533">MGFLFSAILESQVALRRSMSQWDRRFSLVARPNNTCVRTIEPTRENDSWSKCLQCKDPQCIPITRASPQRLSLFKMPLRELPNFQPQSTSSLNDEKLAKRPKPQILQE</sequence>
<evidence type="ECO:0000256" key="1">
    <source>
        <dbReference type="SAM" id="MobiDB-lite"/>
    </source>
</evidence>
<proteinExistence type="predicted"/>
<comment type="caution">
    <text evidence="2">The sequence shown here is derived from an EMBL/GenBank/DDBJ whole genome shotgun (WGS) entry which is preliminary data.</text>
</comment>
<dbReference type="AlphaFoldDB" id="A0A8T0IZS4"/>
<accession>A0A8T0IZS4</accession>